<keyword evidence="5" id="KW-0326">Glycosidase</keyword>
<evidence type="ECO:0000313" key="8">
    <source>
        <dbReference type="Proteomes" id="UP000029120"/>
    </source>
</evidence>
<dbReference type="GO" id="GO:0008061">
    <property type="term" value="F:chitin binding"/>
    <property type="evidence" value="ECO:0007669"/>
    <property type="project" value="InterPro"/>
</dbReference>
<comment type="similarity">
    <text evidence="1">Belongs to the glycosyl hydrolase 18 family. Chitinase class V subfamily.</text>
</comment>
<dbReference type="GO" id="GO:0006032">
    <property type="term" value="P:chitin catabolic process"/>
    <property type="evidence" value="ECO:0007669"/>
    <property type="project" value="TreeGrafter"/>
</dbReference>
<dbReference type="InterPro" id="IPR050314">
    <property type="entry name" value="Glycosyl_Hydrlase_18"/>
</dbReference>
<organism evidence="7 8">
    <name type="scientific">Arabis alpina</name>
    <name type="common">Alpine rock-cress</name>
    <dbReference type="NCBI Taxonomy" id="50452"/>
    <lineage>
        <taxon>Eukaryota</taxon>
        <taxon>Viridiplantae</taxon>
        <taxon>Streptophyta</taxon>
        <taxon>Embryophyta</taxon>
        <taxon>Tracheophyta</taxon>
        <taxon>Spermatophyta</taxon>
        <taxon>Magnoliopsida</taxon>
        <taxon>eudicotyledons</taxon>
        <taxon>Gunneridae</taxon>
        <taxon>Pentapetalae</taxon>
        <taxon>rosids</taxon>
        <taxon>malvids</taxon>
        <taxon>Brassicales</taxon>
        <taxon>Brassicaceae</taxon>
        <taxon>Arabideae</taxon>
        <taxon>Arabis</taxon>
    </lineage>
</organism>
<dbReference type="PANTHER" id="PTHR11177">
    <property type="entry name" value="CHITINASE"/>
    <property type="match status" value="1"/>
</dbReference>
<dbReference type="InterPro" id="IPR001223">
    <property type="entry name" value="Glyco_hydro18_cat"/>
</dbReference>
<feature type="domain" description="GH18" evidence="6">
    <location>
        <begin position="5"/>
        <end position="285"/>
    </location>
</feature>
<evidence type="ECO:0000256" key="3">
    <source>
        <dbReference type="ARBA" id="ARBA00022801"/>
    </source>
</evidence>
<protein>
    <recommendedName>
        <fullName evidence="6">GH18 domain-containing protein</fullName>
    </recommendedName>
</protein>
<evidence type="ECO:0000256" key="5">
    <source>
        <dbReference type="ARBA" id="ARBA00023295"/>
    </source>
</evidence>
<dbReference type="InterPro" id="IPR011583">
    <property type="entry name" value="Chitinase_II/V-like_cat"/>
</dbReference>
<dbReference type="Pfam" id="PF00704">
    <property type="entry name" value="Glyco_hydro_18"/>
    <property type="match status" value="2"/>
</dbReference>
<dbReference type="GO" id="GO:0005576">
    <property type="term" value="C:extracellular region"/>
    <property type="evidence" value="ECO:0007669"/>
    <property type="project" value="TreeGrafter"/>
</dbReference>
<keyword evidence="4" id="KW-0325">Glycoprotein</keyword>
<dbReference type="OrthoDB" id="1038128at2759"/>
<dbReference type="PROSITE" id="PS51910">
    <property type="entry name" value="GH18_2"/>
    <property type="match status" value="1"/>
</dbReference>
<dbReference type="InterPro" id="IPR017853">
    <property type="entry name" value="GH"/>
</dbReference>
<evidence type="ECO:0000256" key="1">
    <source>
        <dbReference type="ARBA" id="ARBA00008682"/>
    </source>
</evidence>
<dbReference type="SMART" id="SM00636">
    <property type="entry name" value="Glyco_18"/>
    <property type="match status" value="1"/>
</dbReference>
<dbReference type="Gene3D" id="3.10.50.10">
    <property type="match status" value="1"/>
</dbReference>
<keyword evidence="8" id="KW-1185">Reference proteome</keyword>
<proteinExistence type="inferred from homology"/>
<evidence type="ECO:0000256" key="4">
    <source>
        <dbReference type="ARBA" id="ARBA00023180"/>
    </source>
</evidence>
<dbReference type="Proteomes" id="UP000029120">
    <property type="component" value="Chromosome 7"/>
</dbReference>
<dbReference type="eggNOG" id="KOG2806">
    <property type="taxonomic scope" value="Eukaryota"/>
</dbReference>
<name>A0A087GFH2_ARAAL</name>
<keyword evidence="2" id="KW-0732">Signal</keyword>
<dbReference type="OMA" id="MFWTIDT"/>
<dbReference type="InterPro" id="IPR029070">
    <property type="entry name" value="Chitinase_insertion_sf"/>
</dbReference>
<evidence type="ECO:0000259" key="6">
    <source>
        <dbReference type="PROSITE" id="PS51910"/>
    </source>
</evidence>
<dbReference type="FunFam" id="3.10.50.10:FF:000003">
    <property type="entry name" value="Class V chitinase CHIT5b"/>
    <property type="match status" value="1"/>
</dbReference>
<keyword evidence="3" id="KW-0378">Hydrolase</keyword>
<gene>
    <name evidence="7" type="ordered locus">AALP_Aa7g023900</name>
</gene>
<dbReference type="AlphaFoldDB" id="A0A087GFH2"/>
<accession>A0A087GFH2</accession>
<evidence type="ECO:0000256" key="2">
    <source>
        <dbReference type="ARBA" id="ARBA00022729"/>
    </source>
</evidence>
<dbReference type="Gramene" id="KFK28624">
    <property type="protein sequence ID" value="KFK28624"/>
    <property type="gene ID" value="AALP_AA7G023900"/>
</dbReference>
<dbReference type="SUPFAM" id="SSF51445">
    <property type="entry name" value="(Trans)glycosidases"/>
    <property type="match status" value="1"/>
</dbReference>
<sequence length="287" mass="31286">MCQSAVKASYWFPSPAFPASEIDSSLFTHLFCTFADLDSTSNQVVIASWNESVFHAFTPTVQQKNQCVQTLLSIGGGNADKSAFASMASNPSSRRSFIDSSISLARSYGFHGLDLDWEYPRDAAEMSHFATLLQEWRLAVVAESSSTGRSGESGVKEWIESGLPANKAVLGFPYYGWAWTLANPNSNGYDAPTTGPAVSNDGEISYRDIKKWILENGASNVHDPTVVGDFCYAGTTWIGYDSEKSIRAKAKYAKHTGLLGYFSWHVGGDDNSELSRAASCAWDNAEM</sequence>
<dbReference type="SUPFAM" id="SSF54556">
    <property type="entry name" value="Chitinase insertion domain"/>
    <property type="match status" value="1"/>
</dbReference>
<dbReference type="GO" id="GO:0005975">
    <property type="term" value="P:carbohydrate metabolic process"/>
    <property type="evidence" value="ECO:0007669"/>
    <property type="project" value="InterPro"/>
</dbReference>
<dbReference type="EMBL" id="CM002875">
    <property type="protein sequence ID" value="KFK28624.1"/>
    <property type="molecule type" value="Genomic_DNA"/>
</dbReference>
<dbReference type="PANTHER" id="PTHR11177:SF393">
    <property type="entry name" value="CHITINASE-LIKE PROTEIN-RELATED"/>
    <property type="match status" value="1"/>
</dbReference>
<reference evidence="8" key="1">
    <citation type="journal article" date="2015" name="Nat. Plants">
        <title>Genome expansion of Arabis alpina linked with retrotransposition and reduced symmetric DNA methylation.</title>
        <authorList>
            <person name="Willing E.M."/>
            <person name="Rawat V."/>
            <person name="Mandakova T."/>
            <person name="Maumus F."/>
            <person name="James G.V."/>
            <person name="Nordstroem K.J."/>
            <person name="Becker C."/>
            <person name="Warthmann N."/>
            <person name="Chica C."/>
            <person name="Szarzynska B."/>
            <person name="Zytnicki M."/>
            <person name="Albani M.C."/>
            <person name="Kiefer C."/>
            <person name="Bergonzi S."/>
            <person name="Castaings L."/>
            <person name="Mateos J.L."/>
            <person name="Berns M.C."/>
            <person name="Bujdoso N."/>
            <person name="Piofczyk T."/>
            <person name="de Lorenzo L."/>
            <person name="Barrero-Sicilia C."/>
            <person name="Mateos I."/>
            <person name="Piednoel M."/>
            <person name="Hagmann J."/>
            <person name="Chen-Min-Tao R."/>
            <person name="Iglesias-Fernandez R."/>
            <person name="Schuster S.C."/>
            <person name="Alonso-Blanco C."/>
            <person name="Roudier F."/>
            <person name="Carbonero P."/>
            <person name="Paz-Ares J."/>
            <person name="Davis S.J."/>
            <person name="Pecinka A."/>
            <person name="Quesneville H."/>
            <person name="Colot V."/>
            <person name="Lysak M.A."/>
            <person name="Weigel D."/>
            <person name="Coupland G."/>
            <person name="Schneeberger K."/>
        </authorList>
    </citation>
    <scope>NUCLEOTIDE SEQUENCE [LARGE SCALE GENOMIC DNA]</scope>
    <source>
        <strain evidence="8">cv. Pajares</strain>
    </source>
</reference>
<dbReference type="GO" id="GO:0004568">
    <property type="term" value="F:chitinase activity"/>
    <property type="evidence" value="ECO:0007669"/>
    <property type="project" value="TreeGrafter"/>
</dbReference>
<evidence type="ECO:0000313" key="7">
    <source>
        <dbReference type="EMBL" id="KFK28624.1"/>
    </source>
</evidence>
<dbReference type="Gene3D" id="3.20.20.80">
    <property type="entry name" value="Glycosidases"/>
    <property type="match status" value="2"/>
</dbReference>